<dbReference type="PROSITE" id="PS51257">
    <property type="entry name" value="PROKAR_LIPOPROTEIN"/>
    <property type="match status" value="1"/>
</dbReference>
<dbReference type="EMBL" id="SDIK01000056">
    <property type="protein sequence ID" value="TXJ60902.1"/>
    <property type="molecule type" value="Genomic_DNA"/>
</dbReference>
<reference evidence="3" key="1">
    <citation type="submission" date="2019-05" db="EMBL/GenBank/DDBJ databases">
        <title>Prevotella brunnea sp. nov., isolated from a wound of a patient.</title>
        <authorList>
            <person name="Buhl M."/>
        </authorList>
    </citation>
    <scope>NUCLEOTIDE SEQUENCE [LARGE SCALE GENOMIC DNA]</scope>
    <source>
        <strain evidence="3">A2672</strain>
    </source>
</reference>
<keyword evidence="1" id="KW-0732">Signal</keyword>
<comment type="caution">
    <text evidence="2">The sequence shown here is derived from an EMBL/GenBank/DDBJ whole genome shotgun (WGS) entry which is preliminary data.</text>
</comment>
<sequence length="139" mass="15620">MDSKNLRHLAFPLVLATTLLATACGKSGKTIDHGMIAARAAKVYYESLIAGKSALFMDGILLPDTIPGSYRDQMLMNFRQFCDRMEEQHHGIDSISIHHTEFNGRDSTANAYLLFHFGDGGREQIVVPMVKKKGLWYMR</sequence>
<dbReference type="OrthoDB" id="1081900at2"/>
<evidence type="ECO:0000256" key="1">
    <source>
        <dbReference type="SAM" id="SignalP"/>
    </source>
</evidence>
<dbReference type="Proteomes" id="UP000321612">
    <property type="component" value="Unassembled WGS sequence"/>
</dbReference>
<evidence type="ECO:0008006" key="4">
    <source>
        <dbReference type="Google" id="ProtNLM"/>
    </source>
</evidence>
<keyword evidence="3" id="KW-1185">Reference proteome</keyword>
<gene>
    <name evidence="2" type="ORF">ETF27_07985</name>
</gene>
<feature type="signal peptide" evidence="1">
    <location>
        <begin position="1"/>
        <end position="23"/>
    </location>
</feature>
<dbReference type="Gene3D" id="3.10.450.50">
    <property type="match status" value="1"/>
</dbReference>
<evidence type="ECO:0000313" key="2">
    <source>
        <dbReference type="EMBL" id="TXJ60902.1"/>
    </source>
</evidence>
<protein>
    <recommendedName>
        <fullName evidence="4">DUF4878 domain-containing protein</fullName>
    </recommendedName>
</protein>
<evidence type="ECO:0000313" key="3">
    <source>
        <dbReference type="Proteomes" id="UP000321612"/>
    </source>
</evidence>
<feature type="chain" id="PRO_5022812686" description="DUF4878 domain-containing protein" evidence="1">
    <location>
        <begin position="24"/>
        <end position="139"/>
    </location>
</feature>
<accession>A0A5C8GG67</accession>
<dbReference type="AlphaFoldDB" id="A0A5C8GG67"/>
<proteinExistence type="predicted"/>
<name>A0A5C8GG67_9BACT</name>
<organism evidence="2 3">
    <name type="scientific">Prevotella brunnea</name>
    <dbReference type="NCBI Taxonomy" id="2508867"/>
    <lineage>
        <taxon>Bacteria</taxon>
        <taxon>Pseudomonadati</taxon>
        <taxon>Bacteroidota</taxon>
        <taxon>Bacteroidia</taxon>
        <taxon>Bacteroidales</taxon>
        <taxon>Prevotellaceae</taxon>
        <taxon>Prevotella</taxon>
    </lineage>
</organism>
<dbReference type="RefSeq" id="WP_130829790.1">
    <property type="nucleotide sequence ID" value="NZ_SDIK01000056.1"/>
</dbReference>